<dbReference type="GO" id="GO:0070403">
    <property type="term" value="F:NAD+ binding"/>
    <property type="evidence" value="ECO:0007669"/>
    <property type="project" value="InterPro"/>
</dbReference>
<evidence type="ECO:0000259" key="5">
    <source>
        <dbReference type="Pfam" id="PF02737"/>
    </source>
</evidence>
<dbReference type="InterPro" id="IPR006108">
    <property type="entry name" value="3HC_DH_C"/>
</dbReference>
<organism evidence="6">
    <name type="scientific">Ignavibacterium album</name>
    <dbReference type="NCBI Taxonomy" id="591197"/>
    <lineage>
        <taxon>Bacteria</taxon>
        <taxon>Pseudomonadati</taxon>
        <taxon>Ignavibacteriota</taxon>
        <taxon>Ignavibacteria</taxon>
        <taxon>Ignavibacteriales</taxon>
        <taxon>Ignavibacteriaceae</taxon>
        <taxon>Ignavibacterium</taxon>
    </lineage>
</organism>
<evidence type="ECO:0000256" key="1">
    <source>
        <dbReference type="ARBA" id="ARBA00009463"/>
    </source>
</evidence>
<dbReference type="Gene3D" id="1.10.1040.10">
    <property type="entry name" value="N-(1-d-carboxylethyl)-l-norvaline Dehydrogenase, domain 2"/>
    <property type="match status" value="1"/>
</dbReference>
<dbReference type="InterPro" id="IPR022694">
    <property type="entry name" value="3-OHacyl-CoA_DH"/>
</dbReference>
<dbReference type="EMBL" id="DSVI01000004">
    <property type="protein sequence ID" value="HGT47031.1"/>
    <property type="molecule type" value="Genomic_DNA"/>
</dbReference>
<gene>
    <name evidence="6" type="ORF">ENS56_03255</name>
</gene>
<dbReference type="SUPFAM" id="SSF48179">
    <property type="entry name" value="6-phosphogluconate dehydrogenase C-terminal domain-like"/>
    <property type="match status" value="1"/>
</dbReference>
<feature type="site" description="Important for catalytic activity" evidence="3">
    <location>
        <position position="140"/>
    </location>
</feature>
<dbReference type="AlphaFoldDB" id="A0A832DLM8"/>
<accession>A0A832DLM8</accession>
<name>A0A832DLM8_9BACT</name>
<dbReference type="InterPro" id="IPR006180">
    <property type="entry name" value="3-OHacyl-CoA_DH_CS"/>
</dbReference>
<dbReference type="InterPro" id="IPR008927">
    <property type="entry name" value="6-PGluconate_DH-like_C_sf"/>
</dbReference>
<feature type="domain" description="3-hydroxyacyl-CoA dehydrogenase NAD binding" evidence="5">
    <location>
        <begin position="5"/>
        <end position="182"/>
    </location>
</feature>
<evidence type="ECO:0000313" key="6">
    <source>
        <dbReference type="EMBL" id="HGT47031.1"/>
    </source>
</evidence>
<dbReference type="SUPFAM" id="SSF51735">
    <property type="entry name" value="NAD(P)-binding Rossmann-fold domains"/>
    <property type="match status" value="1"/>
</dbReference>
<dbReference type="Pfam" id="PF02737">
    <property type="entry name" value="3HCDH_N"/>
    <property type="match status" value="1"/>
</dbReference>
<dbReference type="InterPro" id="IPR036291">
    <property type="entry name" value="NAD(P)-bd_dom_sf"/>
</dbReference>
<dbReference type="Gene3D" id="3.40.50.720">
    <property type="entry name" value="NAD(P)-binding Rossmann-like Domain"/>
    <property type="match status" value="1"/>
</dbReference>
<dbReference type="GO" id="GO:0006635">
    <property type="term" value="P:fatty acid beta-oxidation"/>
    <property type="evidence" value="ECO:0007669"/>
    <property type="project" value="TreeGrafter"/>
</dbReference>
<dbReference type="InterPro" id="IPR013328">
    <property type="entry name" value="6PGD_dom2"/>
</dbReference>
<dbReference type="EC" id="1.1.1.157" evidence="6"/>
<dbReference type="PIRSF" id="PIRSF000105">
    <property type="entry name" value="HCDH"/>
    <property type="match status" value="1"/>
</dbReference>
<dbReference type="GO" id="GO:0008691">
    <property type="term" value="F:3-hydroxybutyryl-CoA dehydrogenase activity"/>
    <property type="evidence" value="ECO:0007669"/>
    <property type="project" value="UniProtKB-EC"/>
</dbReference>
<comment type="caution">
    <text evidence="6">The sequence shown here is derived from an EMBL/GenBank/DDBJ whole genome shotgun (WGS) entry which is preliminary data.</text>
</comment>
<feature type="domain" description="3-hydroxyacyl-CoA dehydrogenase C-terminal" evidence="4">
    <location>
        <begin position="186"/>
        <end position="282"/>
    </location>
</feature>
<dbReference type="InterPro" id="IPR006176">
    <property type="entry name" value="3-OHacyl-CoA_DH_NAD-bd"/>
</dbReference>
<sequence length="282" mass="31461">MDIKKVAVIGGGTMGNGIAHVFALKNFQVYLAEMDEARFEKAIATISSNLDRQVNKQLISAAQKEEVIKNIHKVIGIHSVPNDVDLVIEAIYENKEAKLNIFKELENKVNKDSIFASNTSSISITELSAVCRADKFIGMHFMNPVPVMKLVEIIRGYSTSDETYNTIKELTLKLDKIPVEVFDYPGFISNRILMPMINEAIFALMEGVASKEAIDTVMKLGMNHPMGPLTLADFIGLDVCLAIMEVLYNGYNDPKYRPCPLLRKMVAANKLGRKTGEGFYKY</sequence>
<dbReference type="NCBIfam" id="NF004474">
    <property type="entry name" value="PRK05808.1"/>
    <property type="match status" value="1"/>
</dbReference>
<comment type="similarity">
    <text evidence="1">Belongs to the 3-hydroxyacyl-CoA dehydrogenase family.</text>
</comment>
<reference evidence="6" key="1">
    <citation type="journal article" date="2020" name="mSystems">
        <title>Genome- and Community-Level Interaction Insights into Carbon Utilization and Element Cycling Functions of Hydrothermarchaeota in Hydrothermal Sediment.</title>
        <authorList>
            <person name="Zhou Z."/>
            <person name="Liu Y."/>
            <person name="Xu W."/>
            <person name="Pan J."/>
            <person name="Luo Z.H."/>
            <person name="Li M."/>
        </authorList>
    </citation>
    <scope>NUCLEOTIDE SEQUENCE [LARGE SCALE GENOMIC DNA]</scope>
    <source>
        <strain evidence="6">SpSt-500</strain>
    </source>
</reference>
<proteinExistence type="inferred from homology"/>
<keyword evidence="2 6" id="KW-0560">Oxidoreductase</keyword>
<dbReference type="PANTHER" id="PTHR48075">
    <property type="entry name" value="3-HYDROXYACYL-COA DEHYDROGENASE FAMILY PROTEIN"/>
    <property type="match status" value="1"/>
</dbReference>
<dbReference type="FunFam" id="3.40.50.720:FF:000009">
    <property type="entry name" value="Fatty oxidation complex, alpha subunit"/>
    <property type="match status" value="1"/>
</dbReference>
<dbReference type="Pfam" id="PF00725">
    <property type="entry name" value="3HCDH"/>
    <property type="match status" value="1"/>
</dbReference>
<evidence type="ECO:0000256" key="3">
    <source>
        <dbReference type="PIRSR" id="PIRSR000105-1"/>
    </source>
</evidence>
<dbReference type="PROSITE" id="PS00067">
    <property type="entry name" value="3HCDH"/>
    <property type="match status" value="1"/>
</dbReference>
<evidence type="ECO:0000256" key="2">
    <source>
        <dbReference type="ARBA" id="ARBA00023002"/>
    </source>
</evidence>
<dbReference type="PANTHER" id="PTHR48075:SF5">
    <property type="entry name" value="3-HYDROXYBUTYRYL-COA DEHYDROGENASE"/>
    <property type="match status" value="1"/>
</dbReference>
<evidence type="ECO:0000259" key="4">
    <source>
        <dbReference type="Pfam" id="PF00725"/>
    </source>
</evidence>
<protein>
    <submittedName>
        <fullName evidence="6">3-hydroxybutyryl-CoA dehydrogenase</fullName>
        <ecNumber evidence="6">1.1.1.157</ecNumber>
    </submittedName>
</protein>